<reference evidence="3 4" key="1">
    <citation type="submission" date="2018-05" db="EMBL/GenBank/DDBJ databases">
        <title>Genomic Encyclopedia of Archaeal and Bacterial Type Strains, Phase II (KMG-II): from individual species to whole genera.</title>
        <authorList>
            <person name="Goeker M."/>
        </authorList>
    </citation>
    <scope>NUCLEOTIDE SEQUENCE [LARGE SCALE GENOMIC DNA]</scope>
    <source>
        <strain evidence="3 4">DSM 45184</strain>
    </source>
</reference>
<dbReference type="Proteomes" id="UP000245697">
    <property type="component" value="Unassembled WGS sequence"/>
</dbReference>
<sequence length="222" mass="23759">MPDTHVPRPARRTVAIAAGLLILTTAAAAVAPVSPATATTAPAPAPTAPLPTLEPTPQPTDDPPPADLPTEHRFRYNYQVKVCPTLDRAAVAKALKVRSMKVYTAEGIVPGSCLLMNHMTDPTAQWGVTMQPADSPWVNTDSRRAKVIRVAGFKGVVRKIHSDRDVLNLLATRGRYAVYVEVVSNKAIPLAAAVAQAGKSLTWLEKKKPAHPTFPTPTPVPY</sequence>
<proteinExistence type="predicted"/>
<keyword evidence="2" id="KW-0732">Signal</keyword>
<gene>
    <name evidence="3" type="ORF">BC793_111216</name>
</gene>
<name>A0A316FAA2_9ACTN</name>
<dbReference type="RefSeq" id="WP_158319352.1">
    <property type="nucleotide sequence ID" value="NZ_BONA01000060.1"/>
</dbReference>
<feature type="compositionally biased region" description="Pro residues" evidence="1">
    <location>
        <begin position="43"/>
        <end position="67"/>
    </location>
</feature>
<evidence type="ECO:0000313" key="3">
    <source>
        <dbReference type="EMBL" id="PWK45242.1"/>
    </source>
</evidence>
<dbReference type="AlphaFoldDB" id="A0A316FAA2"/>
<keyword evidence="4" id="KW-1185">Reference proteome</keyword>
<comment type="caution">
    <text evidence="3">The sequence shown here is derived from an EMBL/GenBank/DDBJ whole genome shotgun (WGS) entry which is preliminary data.</text>
</comment>
<evidence type="ECO:0000313" key="4">
    <source>
        <dbReference type="Proteomes" id="UP000245697"/>
    </source>
</evidence>
<evidence type="ECO:0000256" key="1">
    <source>
        <dbReference type="SAM" id="MobiDB-lite"/>
    </source>
</evidence>
<accession>A0A316FAA2</accession>
<protein>
    <submittedName>
        <fullName evidence="3">Uncharacterized protein</fullName>
    </submittedName>
</protein>
<feature type="chain" id="PRO_5038785794" evidence="2">
    <location>
        <begin position="29"/>
        <end position="222"/>
    </location>
</feature>
<evidence type="ECO:0000256" key="2">
    <source>
        <dbReference type="SAM" id="SignalP"/>
    </source>
</evidence>
<organism evidence="3 4">
    <name type="scientific">Actinoplanes xinjiangensis</name>
    <dbReference type="NCBI Taxonomy" id="512350"/>
    <lineage>
        <taxon>Bacteria</taxon>
        <taxon>Bacillati</taxon>
        <taxon>Actinomycetota</taxon>
        <taxon>Actinomycetes</taxon>
        <taxon>Micromonosporales</taxon>
        <taxon>Micromonosporaceae</taxon>
        <taxon>Actinoplanes</taxon>
    </lineage>
</organism>
<feature type="signal peptide" evidence="2">
    <location>
        <begin position="1"/>
        <end position="28"/>
    </location>
</feature>
<dbReference type="EMBL" id="QGGR01000011">
    <property type="protein sequence ID" value="PWK45242.1"/>
    <property type="molecule type" value="Genomic_DNA"/>
</dbReference>
<feature type="region of interest" description="Disordered" evidence="1">
    <location>
        <begin position="37"/>
        <end position="70"/>
    </location>
</feature>